<dbReference type="InterPro" id="IPR058486">
    <property type="entry name" value="DUF8173"/>
</dbReference>
<proteinExistence type="predicted"/>
<feature type="domain" description="DUF8173" evidence="2">
    <location>
        <begin position="211"/>
        <end position="355"/>
    </location>
</feature>
<name>A0A2M6X093_9BACT</name>
<dbReference type="EMBL" id="PEZP01000006">
    <property type="protein sequence ID" value="PIT98466.1"/>
    <property type="molecule type" value="Genomic_DNA"/>
</dbReference>
<feature type="transmembrane region" description="Helical" evidence="1">
    <location>
        <begin position="218"/>
        <end position="236"/>
    </location>
</feature>
<evidence type="ECO:0000313" key="3">
    <source>
        <dbReference type="EMBL" id="PIT98466.1"/>
    </source>
</evidence>
<keyword evidence="1" id="KW-1133">Transmembrane helix</keyword>
<keyword evidence="1" id="KW-0812">Transmembrane</keyword>
<dbReference type="Pfam" id="PF26514">
    <property type="entry name" value="DUF8173"/>
    <property type="match status" value="1"/>
</dbReference>
<dbReference type="Proteomes" id="UP000230731">
    <property type="component" value="Unassembled WGS sequence"/>
</dbReference>
<sequence length="375" mass="38758">MIHYMCLTHLLQITIRSGMSLGVLGAILVPGSATAAEFLTGQQDLTSTTAPVQDDLYTAGKHVDIDEPVRDDVFAAGSTVTVRAAVGKNIFAAGETVSVTAPIGDDFHAAGTTVRISGTVAGDVFTAGRRVLIDRSAQVDGNVYAAGGEVVIEGSVGGDVRSAGQQTSVADGASIGGDLLTFGGAAPRVADGARIGGMQRHRTHTEKPRDMQAILGRWVRSTLGWFILAVLLLYVFPRFAQRSADTALARTGEALGAGAAWLLLGVPIAIVLGAVVIGWPAVVLTVFGTAAGMVAASALAVLFAGAWFLKVVTKTAQPLLWQHALVGAVALKLVQLVPVLGGLLLLVLTTILLGAGWLVMRQSFGRNKQPTAGHD</sequence>
<dbReference type="Pfam" id="PF04519">
    <property type="entry name" value="Bactofilin"/>
    <property type="match status" value="1"/>
</dbReference>
<organism evidence="3 4">
    <name type="scientific">Candidatus Andersenbacteria bacterium CG10_big_fil_rev_8_21_14_0_10_54_11</name>
    <dbReference type="NCBI Taxonomy" id="1974485"/>
    <lineage>
        <taxon>Bacteria</taxon>
        <taxon>Candidatus Anderseniibacteriota</taxon>
    </lineage>
</organism>
<dbReference type="AlphaFoldDB" id="A0A2M6X093"/>
<evidence type="ECO:0000256" key="1">
    <source>
        <dbReference type="SAM" id="Phobius"/>
    </source>
</evidence>
<protein>
    <recommendedName>
        <fullName evidence="2">DUF8173 domain-containing protein</fullName>
    </recommendedName>
</protein>
<evidence type="ECO:0000259" key="2">
    <source>
        <dbReference type="Pfam" id="PF26514"/>
    </source>
</evidence>
<feature type="transmembrane region" description="Helical" evidence="1">
    <location>
        <begin position="343"/>
        <end position="360"/>
    </location>
</feature>
<feature type="transmembrane region" description="Helical" evidence="1">
    <location>
        <begin position="257"/>
        <end position="279"/>
    </location>
</feature>
<dbReference type="InterPro" id="IPR007607">
    <property type="entry name" value="BacA/B"/>
</dbReference>
<reference evidence="4" key="1">
    <citation type="submission" date="2017-09" db="EMBL/GenBank/DDBJ databases">
        <title>Depth-based differentiation of microbial function through sediment-hosted aquifers and enrichment of novel symbionts in the deep terrestrial subsurface.</title>
        <authorList>
            <person name="Probst A.J."/>
            <person name="Ladd B."/>
            <person name="Jarett J.K."/>
            <person name="Geller-Mcgrath D.E."/>
            <person name="Sieber C.M.K."/>
            <person name="Emerson J.B."/>
            <person name="Anantharaman K."/>
            <person name="Thomas B.C."/>
            <person name="Malmstrom R."/>
            <person name="Stieglmeier M."/>
            <person name="Klingl A."/>
            <person name="Woyke T."/>
            <person name="Ryan C.M."/>
            <person name="Banfield J.F."/>
        </authorList>
    </citation>
    <scope>NUCLEOTIDE SEQUENCE [LARGE SCALE GENOMIC DNA]</scope>
</reference>
<accession>A0A2M6X093</accession>
<comment type="caution">
    <text evidence="3">The sequence shown here is derived from an EMBL/GenBank/DDBJ whole genome shotgun (WGS) entry which is preliminary data.</text>
</comment>
<keyword evidence="1" id="KW-0472">Membrane</keyword>
<evidence type="ECO:0000313" key="4">
    <source>
        <dbReference type="Proteomes" id="UP000230731"/>
    </source>
</evidence>
<gene>
    <name evidence="3" type="ORF">COT71_00640</name>
</gene>
<feature type="transmembrane region" description="Helical" evidence="1">
    <location>
        <begin position="285"/>
        <end position="307"/>
    </location>
</feature>